<sequence>MAAKTNTEKQAALRAERKAEGQIPVKIWITPELAERLRAKFPGSKGGIDILAALEAVVREPGEETR</sequence>
<organism evidence="1">
    <name type="scientific">Candidatus Kentrum sp. FW</name>
    <dbReference type="NCBI Taxonomy" id="2126338"/>
    <lineage>
        <taxon>Bacteria</taxon>
        <taxon>Pseudomonadati</taxon>
        <taxon>Pseudomonadota</taxon>
        <taxon>Gammaproteobacteria</taxon>
        <taxon>Candidatus Kentrum</taxon>
    </lineage>
</organism>
<dbReference type="AlphaFoldDB" id="A0A450RUG9"/>
<evidence type="ECO:0000313" key="1">
    <source>
        <dbReference type="EMBL" id="VFJ42740.1"/>
    </source>
</evidence>
<evidence type="ECO:0000313" key="2">
    <source>
        <dbReference type="EMBL" id="VFJ69795.1"/>
    </source>
</evidence>
<proteinExistence type="predicted"/>
<gene>
    <name evidence="1" type="ORF">BECKFW1821A_GA0114235_100268</name>
    <name evidence="2" type="ORF">BECKFW1821B_GA0114236_11723</name>
</gene>
<name>A0A450RUG9_9GAMM</name>
<dbReference type="EMBL" id="CAADFD010000172">
    <property type="protein sequence ID" value="VFJ69795.1"/>
    <property type="molecule type" value="Genomic_DNA"/>
</dbReference>
<reference evidence="1" key="1">
    <citation type="submission" date="2019-02" db="EMBL/GenBank/DDBJ databases">
        <authorList>
            <person name="Gruber-Vodicka R. H."/>
            <person name="Seah K. B. B."/>
        </authorList>
    </citation>
    <scope>NUCLEOTIDE SEQUENCE</scope>
    <source>
        <strain evidence="2">BECK_BZ106</strain>
        <strain evidence="1">BECK_BZ15</strain>
    </source>
</reference>
<accession>A0A450RUG9</accession>
<dbReference type="EMBL" id="CAADEW010000002">
    <property type="protein sequence ID" value="VFJ42740.1"/>
    <property type="molecule type" value="Genomic_DNA"/>
</dbReference>
<protein>
    <submittedName>
        <fullName evidence="1">Uncharacterized protein</fullName>
    </submittedName>
</protein>